<dbReference type="Proteomes" id="UP000756921">
    <property type="component" value="Unassembled WGS sequence"/>
</dbReference>
<gene>
    <name evidence="2" type="ORF">PMIN01_12178</name>
</gene>
<sequence>MNGVSRFLSRRDKHHEKRSLKHPLGKVRPSSASSSYSSQYLLSSARGHVHDGPGHCRRNYTCLELLALAFKSFVDGGIHLVSPKSFLSDATPCYAPVSTNASSDYLTFQSRQAPPSVPPELYRVFTNDEKPADKDAEKRKTLLQRLQAAGVTTMHEEQVSYALSWSPDNVDEAYDLLILAN</sequence>
<organism evidence="2 3">
    <name type="scientific">Paraphaeosphaeria minitans</name>
    <dbReference type="NCBI Taxonomy" id="565426"/>
    <lineage>
        <taxon>Eukaryota</taxon>
        <taxon>Fungi</taxon>
        <taxon>Dikarya</taxon>
        <taxon>Ascomycota</taxon>
        <taxon>Pezizomycotina</taxon>
        <taxon>Dothideomycetes</taxon>
        <taxon>Pleosporomycetidae</taxon>
        <taxon>Pleosporales</taxon>
        <taxon>Massarineae</taxon>
        <taxon>Didymosphaeriaceae</taxon>
        <taxon>Paraphaeosphaeria</taxon>
    </lineage>
</organism>
<comment type="caution">
    <text evidence="2">The sequence shown here is derived from an EMBL/GenBank/DDBJ whole genome shotgun (WGS) entry which is preliminary data.</text>
</comment>
<reference evidence="2" key="1">
    <citation type="journal article" date="2020" name="Mol. Plant Microbe Interact.">
        <title>Genome Sequence of the Biocontrol Agent Coniothyrium minitans strain Conio (IMI 134523).</title>
        <authorList>
            <person name="Patel D."/>
            <person name="Shittu T.A."/>
            <person name="Baroncelli R."/>
            <person name="Muthumeenakshi S."/>
            <person name="Osborne T.H."/>
            <person name="Janganan T.K."/>
            <person name="Sreenivasaprasad S."/>
        </authorList>
    </citation>
    <scope>NUCLEOTIDE SEQUENCE</scope>
    <source>
        <strain evidence="2">Conio</strain>
    </source>
</reference>
<keyword evidence="3" id="KW-1185">Reference proteome</keyword>
<feature type="region of interest" description="Disordered" evidence="1">
    <location>
        <begin position="1"/>
        <end position="33"/>
    </location>
</feature>
<feature type="compositionally biased region" description="Basic residues" evidence="1">
    <location>
        <begin position="11"/>
        <end position="25"/>
    </location>
</feature>
<evidence type="ECO:0000313" key="2">
    <source>
        <dbReference type="EMBL" id="KAF9730245.1"/>
    </source>
</evidence>
<protein>
    <submittedName>
        <fullName evidence="2">Uncharacterized protein</fullName>
    </submittedName>
</protein>
<name>A0A9P6G880_9PLEO</name>
<evidence type="ECO:0000256" key="1">
    <source>
        <dbReference type="SAM" id="MobiDB-lite"/>
    </source>
</evidence>
<evidence type="ECO:0000313" key="3">
    <source>
        <dbReference type="Proteomes" id="UP000756921"/>
    </source>
</evidence>
<proteinExistence type="predicted"/>
<dbReference type="AlphaFoldDB" id="A0A9P6G880"/>
<dbReference type="EMBL" id="WJXW01000015">
    <property type="protein sequence ID" value="KAF9730245.1"/>
    <property type="molecule type" value="Genomic_DNA"/>
</dbReference>
<dbReference type="OrthoDB" id="6287070at2759"/>
<accession>A0A9P6G880</accession>